<name>A0A9R1VXB7_LACSA</name>
<organism evidence="2 3">
    <name type="scientific">Lactuca sativa</name>
    <name type="common">Garden lettuce</name>
    <dbReference type="NCBI Taxonomy" id="4236"/>
    <lineage>
        <taxon>Eukaryota</taxon>
        <taxon>Viridiplantae</taxon>
        <taxon>Streptophyta</taxon>
        <taxon>Embryophyta</taxon>
        <taxon>Tracheophyta</taxon>
        <taxon>Spermatophyta</taxon>
        <taxon>Magnoliopsida</taxon>
        <taxon>eudicotyledons</taxon>
        <taxon>Gunneridae</taxon>
        <taxon>Pentapetalae</taxon>
        <taxon>asterids</taxon>
        <taxon>campanulids</taxon>
        <taxon>Asterales</taxon>
        <taxon>Asteraceae</taxon>
        <taxon>Cichorioideae</taxon>
        <taxon>Cichorieae</taxon>
        <taxon>Lactucinae</taxon>
        <taxon>Lactuca</taxon>
    </lineage>
</organism>
<dbReference type="InterPro" id="IPR054722">
    <property type="entry name" value="PolX-like_BBD"/>
</dbReference>
<evidence type="ECO:0000313" key="2">
    <source>
        <dbReference type="EMBL" id="KAJ0212490.1"/>
    </source>
</evidence>
<protein>
    <recommendedName>
        <fullName evidence="1">Retrovirus-related Pol polyprotein from transposon TNT 1-94-like beta-barrel domain-containing protein</fullName>
    </recommendedName>
</protein>
<sequence>MQPTGKSTQKFAKSESDKKFKCYFCQHEGQSKEGCFKIIGYPEWWPRNKEKPKVACVKLGPIPTPGLTVEQDHLFVEHFKEGLDMKNNNKQPMTTMVGRNNIFDGWIVDSGATEHMTHILDFLFNKIQNSKNSPVVIPNGDKVSVMGEGNIPFLEESILKEFCLYQFLITTFSRLENSQMI</sequence>
<evidence type="ECO:0000259" key="1">
    <source>
        <dbReference type="Pfam" id="PF22936"/>
    </source>
</evidence>
<feature type="domain" description="Retrovirus-related Pol polyprotein from transposon TNT 1-94-like beta-barrel" evidence="1">
    <location>
        <begin position="106"/>
        <end position="153"/>
    </location>
</feature>
<dbReference type="Proteomes" id="UP000235145">
    <property type="component" value="Unassembled WGS sequence"/>
</dbReference>
<dbReference type="EMBL" id="NBSK02000004">
    <property type="protein sequence ID" value="KAJ0212490.1"/>
    <property type="molecule type" value="Genomic_DNA"/>
</dbReference>
<dbReference type="Pfam" id="PF22936">
    <property type="entry name" value="Pol_BBD"/>
    <property type="match status" value="1"/>
</dbReference>
<dbReference type="AlphaFoldDB" id="A0A9R1VXB7"/>
<keyword evidence="3" id="KW-1185">Reference proteome</keyword>
<comment type="caution">
    <text evidence="2">The sequence shown here is derived from an EMBL/GenBank/DDBJ whole genome shotgun (WGS) entry which is preliminary data.</text>
</comment>
<evidence type="ECO:0000313" key="3">
    <source>
        <dbReference type="Proteomes" id="UP000235145"/>
    </source>
</evidence>
<reference evidence="2 3" key="1">
    <citation type="journal article" date="2017" name="Nat. Commun.">
        <title>Genome assembly with in vitro proximity ligation data and whole-genome triplication in lettuce.</title>
        <authorList>
            <person name="Reyes-Chin-Wo S."/>
            <person name="Wang Z."/>
            <person name="Yang X."/>
            <person name="Kozik A."/>
            <person name="Arikit S."/>
            <person name="Song C."/>
            <person name="Xia L."/>
            <person name="Froenicke L."/>
            <person name="Lavelle D.O."/>
            <person name="Truco M.J."/>
            <person name="Xia R."/>
            <person name="Zhu S."/>
            <person name="Xu C."/>
            <person name="Xu H."/>
            <person name="Xu X."/>
            <person name="Cox K."/>
            <person name="Korf I."/>
            <person name="Meyers B.C."/>
            <person name="Michelmore R.W."/>
        </authorList>
    </citation>
    <scope>NUCLEOTIDE SEQUENCE [LARGE SCALE GENOMIC DNA]</scope>
    <source>
        <strain evidence="3">cv. Salinas</strain>
        <tissue evidence="2">Seedlings</tissue>
    </source>
</reference>
<gene>
    <name evidence="2" type="ORF">LSAT_V11C400213740</name>
</gene>
<proteinExistence type="predicted"/>
<accession>A0A9R1VXB7</accession>